<sequence>MVQEIEDNLRDLFARDEDLRNDLAYICDLFSDSTDGDESAPLDAPPLDSRPLTEPSSSSSSSTSSRTRFPQQNESRNRQRAEMKRLRRDVEQLSETLTSMHHAKATRVVPSGWEQVARDEIASKNSAIHEHRQLRAQVDQNATFLDEMMHVLRKKPRLGTSSDMDSEAWREFKLAAQASLRVAAIHAIADREYGRMQSALVRAGLLGRVDDVIRTTPRIQPDNTIVVEYATHLTLPAPCHVVAAAIWRVFRGDYRSPSLPAGAEETWERIDDDTACSAFVQVDEHGHAAHSNFVAKHYVDPSAAREVVVWRSVLDDELVPRMTQGTVHDEWGCIAVVRRDDTSCYVKSLMHIGVGNQLSAELIQASERTDNCRTVQDMLEFPLESDAIPFAVKAFIRRGKEVEDALKCAVEDAIAEFERQMSCP</sequence>
<dbReference type="Proteomes" id="UP000332933">
    <property type="component" value="Unassembled WGS sequence"/>
</dbReference>
<feature type="region of interest" description="Disordered" evidence="1">
    <location>
        <begin position="34"/>
        <end position="85"/>
    </location>
</feature>
<gene>
    <name evidence="3" type="primary">Aste57867_23741</name>
    <name evidence="2" type="ORF">As57867_023669</name>
    <name evidence="3" type="ORF">ASTE57867_23741</name>
</gene>
<dbReference type="AlphaFoldDB" id="A0A485LSZ6"/>
<organism evidence="3 4">
    <name type="scientific">Aphanomyces stellatus</name>
    <dbReference type="NCBI Taxonomy" id="120398"/>
    <lineage>
        <taxon>Eukaryota</taxon>
        <taxon>Sar</taxon>
        <taxon>Stramenopiles</taxon>
        <taxon>Oomycota</taxon>
        <taxon>Saprolegniomycetes</taxon>
        <taxon>Saprolegniales</taxon>
        <taxon>Verrucalvaceae</taxon>
        <taxon>Aphanomyces</taxon>
    </lineage>
</organism>
<evidence type="ECO:0000313" key="3">
    <source>
        <dbReference type="EMBL" id="VFU00386.1"/>
    </source>
</evidence>
<dbReference type="OrthoDB" id="63793at2759"/>
<feature type="compositionally biased region" description="Low complexity" evidence="1">
    <location>
        <begin position="56"/>
        <end position="68"/>
    </location>
</feature>
<reference evidence="2" key="2">
    <citation type="submission" date="2019-06" db="EMBL/GenBank/DDBJ databases">
        <title>Genomics analysis of Aphanomyces spp. identifies a new class of oomycete effector associated with host adaptation.</title>
        <authorList>
            <person name="Gaulin E."/>
        </authorList>
    </citation>
    <scope>NUCLEOTIDE SEQUENCE</scope>
    <source>
        <strain evidence="2">CBS 578.67</strain>
    </source>
</reference>
<dbReference type="EMBL" id="CAADRA010007330">
    <property type="protein sequence ID" value="VFU00386.1"/>
    <property type="molecule type" value="Genomic_DNA"/>
</dbReference>
<evidence type="ECO:0000256" key="1">
    <source>
        <dbReference type="SAM" id="MobiDB-lite"/>
    </source>
</evidence>
<evidence type="ECO:0000313" key="2">
    <source>
        <dbReference type="EMBL" id="KAF0684277.1"/>
    </source>
</evidence>
<proteinExistence type="predicted"/>
<reference evidence="3 4" key="1">
    <citation type="submission" date="2019-03" db="EMBL/GenBank/DDBJ databases">
        <authorList>
            <person name="Gaulin E."/>
            <person name="Dumas B."/>
        </authorList>
    </citation>
    <scope>NUCLEOTIDE SEQUENCE [LARGE SCALE GENOMIC DNA]</scope>
    <source>
        <strain evidence="3">CBS 568.67</strain>
    </source>
</reference>
<protein>
    <submittedName>
        <fullName evidence="3">Aste57867_23741 protein</fullName>
    </submittedName>
</protein>
<evidence type="ECO:0000313" key="4">
    <source>
        <dbReference type="Proteomes" id="UP000332933"/>
    </source>
</evidence>
<dbReference type="EMBL" id="VJMH01007304">
    <property type="protein sequence ID" value="KAF0684277.1"/>
    <property type="molecule type" value="Genomic_DNA"/>
</dbReference>
<keyword evidence="4" id="KW-1185">Reference proteome</keyword>
<name>A0A485LSZ6_9STRA</name>
<accession>A0A485LSZ6</accession>
<feature type="compositionally biased region" description="Basic and acidic residues" evidence="1">
    <location>
        <begin position="75"/>
        <end position="85"/>
    </location>
</feature>